<dbReference type="InterPro" id="IPR039422">
    <property type="entry name" value="MarR/SlyA-like"/>
</dbReference>
<evidence type="ECO:0000313" key="6">
    <source>
        <dbReference type="EMBL" id="RFA16302.1"/>
    </source>
</evidence>
<name>A0A3E0W1Y9_9MICO</name>
<reference evidence="6 7" key="1">
    <citation type="submission" date="2017-04" db="EMBL/GenBank/DDBJ databases">
        <title>Comparative genome analysis of Subtercola boreus.</title>
        <authorList>
            <person name="Cho Y.-J."/>
            <person name="Cho A."/>
            <person name="Kim O.-S."/>
            <person name="Lee J.-I."/>
        </authorList>
    </citation>
    <scope>NUCLEOTIDE SEQUENCE [LARGE SCALE GENOMIC DNA]</scope>
    <source>
        <strain evidence="6 7">P27444</strain>
    </source>
</reference>
<organism evidence="6 7">
    <name type="scientific">Subtercola boreus</name>
    <dbReference type="NCBI Taxonomy" id="120213"/>
    <lineage>
        <taxon>Bacteria</taxon>
        <taxon>Bacillati</taxon>
        <taxon>Actinomycetota</taxon>
        <taxon>Actinomycetes</taxon>
        <taxon>Micrococcales</taxon>
        <taxon>Microbacteriaceae</taxon>
        <taxon>Subtercola</taxon>
    </lineage>
</organism>
<dbReference type="Proteomes" id="UP000256709">
    <property type="component" value="Unassembled WGS sequence"/>
</dbReference>
<evidence type="ECO:0000256" key="1">
    <source>
        <dbReference type="ARBA" id="ARBA00023015"/>
    </source>
</evidence>
<evidence type="ECO:0000256" key="4">
    <source>
        <dbReference type="SAM" id="MobiDB-lite"/>
    </source>
</evidence>
<dbReference type="AlphaFoldDB" id="A0A3E0W1Y9"/>
<dbReference type="PANTHER" id="PTHR33164:SF43">
    <property type="entry name" value="HTH-TYPE TRANSCRIPTIONAL REPRESSOR YETL"/>
    <property type="match status" value="1"/>
</dbReference>
<dbReference type="PANTHER" id="PTHR33164">
    <property type="entry name" value="TRANSCRIPTIONAL REGULATOR, MARR FAMILY"/>
    <property type="match status" value="1"/>
</dbReference>
<dbReference type="SMART" id="SM00347">
    <property type="entry name" value="HTH_MARR"/>
    <property type="match status" value="1"/>
</dbReference>
<dbReference type="RefSeq" id="WP_116281698.1">
    <property type="nucleotide sequence ID" value="NZ_NBXA01000003.1"/>
</dbReference>
<comment type="caution">
    <text evidence="6">The sequence shown here is derived from an EMBL/GenBank/DDBJ whole genome shotgun (WGS) entry which is preliminary data.</text>
</comment>
<dbReference type="InterPro" id="IPR036390">
    <property type="entry name" value="WH_DNA-bd_sf"/>
</dbReference>
<evidence type="ECO:0000313" key="7">
    <source>
        <dbReference type="Proteomes" id="UP000256709"/>
    </source>
</evidence>
<proteinExistence type="predicted"/>
<dbReference type="Pfam" id="PF12802">
    <property type="entry name" value="MarR_2"/>
    <property type="match status" value="1"/>
</dbReference>
<dbReference type="PROSITE" id="PS50995">
    <property type="entry name" value="HTH_MARR_2"/>
    <property type="match status" value="1"/>
</dbReference>
<dbReference type="InterPro" id="IPR023187">
    <property type="entry name" value="Tscrpt_reg_MarR-type_CS"/>
</dbReference>
<dbReference type="Gene3D" id="1.10.10.10">
    <property type="entry name" value="Winged helix-like DNA-binding domain superfamily/Winged helix DNA-binding domain"/>
    <property type="match status" value="1"/>
</dbReference>
<keyword evidence="1" id="KW-0805">Transcription regulation</keyword>
<dbReference type="EMBL" id="NBXA01000003">
    <property type="protein sequence ID" value="RFA16302.1"/>
    <property type="molecule type" value="Genomic_DNA"/>
</dbReference>
<gene>
    <name evidence="6" type="ORF">B7R21_02690</name>
</gene>
<dbReference type="InterPro" id="IPR000835">
    <property type="entry name" value="HTH_MarR-typ"/>
</dbReference>
<keyword evidence="2" id="KW-0238">DNA-binding</keyword>
<dbReference type="InterPro" id="IPR036388">
    <property type="entry name" value="WH-like_DNA-bd_sf"/>
</dbReference>
<keyword evidence="3" id="KW-0804">Transcription</keyword>
<evidence type="ECO:0000256" key="3">
    <source>
        <dbReference type="ARBA" id="ARBA00023163"/>
    </source>
</evidence>
<dbReference type="GO" id="GO:0003700">
    <property type="term" value="F:DNA-binding transcription factor activity"/>
    <property type="evidence" value="ECO:0007669"/>
    <property type="project" value="InterPro"/>
</dbReference>
<evidence type="ECO:0000256" key="2">
    <source>
        <dbReference type="ARBA" id="ARBA00023125"/>
    </source>
</evidence>
<feature type="domain" description="HTH marR-type" evidence="5">
    <location>
        <begin position="16"/>
        <end position="148"/>
    </location>
</feature>
<sequence length="165" mass="17987">MTDPSPTPDAAHFAAWADFVLAYTRIMRTVERALKAEQSISWAQYDLLYNLGTAPGHTLSVTAVSRTLLYSSGSASNLVSSMVKAGLVERQPSPDDRRSNLIRPTPHGESTFTASTRLVLEVVQREFAGHLADSELGPVAAFLARLRAQDAQLRHPPYDLPVDLG</sequence>
<feature type="region of interest" description="Disordered" evidence="4">
    <location>
        <begin position="88"/>
        <end position="109"/>
    </location>
</feature>
<dbReference type="SUPFAM" id="SSF46785">
    <property type="entry name" value="Winged helix' DNA-binding domain"/>
    <property type="match status" value="1"/>
</dbReference>
<accession>A0A3E0W1Y9</accession>
<dbReference type="OrthoDB" id="5295456at2"/>
<evidence type="ECO:0000259" key="5">
    <source>
        <dbReference type="PROSITE" id="PS50995"/>
    </source>
</evidence>
<protein>
    <recommendedName>
        <fullName evidence="5">HTH marR-type domain-containing protein</fullName>
    </recommendedName>
</protein>
<dbReference type="GO" id="GO:0003677">
    <property type="term" value="F:DNA binding"/>
    <property type="evidence" value="ECO:0007669"/>
    <property type="project" value="UniProtKB-KW"/>
</dbReference>
<dbReference type="GO" id="GO:0006950">
    <property type="term" value="P:response to stress"/>
    <property type="evidence" value="ECO:0007669"/>
    <property type="project" value="TreeGrafter"/>
</dbReference>
<dbReference type="PROSITE" id="PS01117">
    <property type="entry name" value="HTH_MARR_1"/>
    <property type="match status" value="1"/>
</dbReference>